<dbReference type="Gene3D" id="1.10.1060.10">
    <property type="entry name" value="Alpha-helical ferredoxin"/>
    <property type="match status" value="1"/>
</dbReference>
<keyword evidence="3" id="KW-0314">Glutamate biosynthesis</keyword>
<proteinExistence type="predicted"/>
<dbReference type="EMBL" id="VSSQ01003567">
    <property type="protein sequence ID" value="MPM21320.1"/>
    <property type="molecule type" value="Genomic_DNA"/>
</dbReference>
<protein>
    <submittedName>
        <fullName evidence="6">Glutamate synthase [NADPH] small chain</fullName>
        <ecNumber evidence="6">1.4.1.13</ecNumber>
    </submittedName>
</protein>
<dbReference type="GO" id="GO:0006537">
    <property type="term" value="P:glutamate biosynthetic process"/>
    <property type="evidence" value="ECO:0007669"/>
    <property type="project" value="UniProtKB-KW"/>
</dbReference>
<dbReference type="Pfam" id="PF07992">
    <property type="entry name" value="Pyr_redox_2"/>
    <property type="match status" value="2"/>
</dbReference>
<dbReference type="GO" id="GO:0004355">
    <property type="term" value="F:glutamate synthase (NADPH) activity"/>
    <property type="evidence" value="ECO:0007669"/>
    <property type="project" value="UniProtKB-EC"/>
</dbReference>
<evidence type="ECO:0000256" key="2">
    <source>
        <dbReference type="ARBA" id="ARBA00023002"/>
    </source>
</evidence>
<keyword evidence="2 6" id="KW-0560">Oxidoreductase</keyword>
<dbReference type="PANTHER" id="PTHR43100">
    <property type="entry name" value="GLUTAMATE SYNTHASE [NADPH] SMALL CHAIN"/>
    <property type="match status" value="1"/>
</dbReference>
<dbReference type="AlphaFoldDB" id="A0A644XYK8"/>
<dbReference type="InterPro" id="IPR051394">
    <property type="entry name" value="Glutamate_Synthase"/>
</dbReference>
<dbReference type="NCBIfam" id="TIGR01317">
    <property type="entry name" value="GOGAT_sm_gam"/>
    <property type="match status" value="1"/>
</dbReference>
<organism evidence="6">
    <name type="scientific">bioreactor metagenome</name>
    <dbReference type="NCBI Taxonomy" id="1076179"/>
    <lineage>
        <taxon>unclassified sequences</taxon>
        <taxon>metagenomes</taxon>
        <taxon>ecological metagenomes</taxon>
    </lineage>
</organism>
<name>A0A644XYK8_9ZZZZ</name>
<dbReference type="InterPro" id="IPR028261">
    <property type="entry name" value="DPD_II"/>
</dbReference>
<comment type="caution">
    <text evidence="6">The sequence shown here is derived from an EMBL/GenBank/DDBJ whole genome shotgun (WGS) entry which is preliminary data.</text>
</comment>
<dbReference type="PROSITE" id="PS51379">
    <property type="entry name" value="4FE4S_FER_2"/>
    <property type="match status" value="1"/>
</dbReference>
<sequence length="476" mass="52330">MGNPKAFITIPRKEAGYRPVLERVTDFEEVEQALSQEERKVQASRCMDCGIPFCHWACPLGNRMPEWQDMIYKGKWKEGVEILHETNNFPDFTGRVCPAPCEKSCVLALHEAPVTIRENEASVTEIAFLEGMIKARPPRHRTGKKVAVVGSGPAGLAIAQQLNRKGHAVTVFEKDKSPGGLLRYGIPNFKLDKKVIDRRLRQLEEEGIVFRTSTEIGKDISGAEVMKRFDAVCLAVGAGKPRDINPAGRELEGIYFAMDYLSQQNQLILGETLTHTGKISARDKHVLVIGGGDTGSDCVGTSIRQGAAKVTQIEILPKPPVGKNSSTPWPHSYPNVLKTSSSHDEGCERRWLLNTIEFKGENGTVKEAVVEEINWQKAENGRLTMVGTGKTETIRADIVFLALGFVHPIHEGLLDELGVVYDVRGNVAVDRENRSSVVNVFATGDAVMGASLVVKAIASGRKVAECVHQMLIEEKD</sequence>
<evidence type="ECO:0000256" key="3">
    <source>
        <dbReference type="ARBA" id="ARBA00023164"/>
    </source>
</evidence>
<evidence type="ECO:0000256" key="1">
    <source>
        <dbReference type="ARBA" id="ARBA00022605"/>
    </source>
</evidence>
<keyword evidence="1" id="KW-0028">Amino-acid biosynthesis</keyword>
<dbReference type="GO" id="GO:0051536">
    <property type="term" value="F:iron-sulfur cluster binding"/>
    <property type="evidence" value="ECO:0007669"/>
    <property type="project" value="InterPro"/>
</dbReference>
<comment type="pathway">
    <text evidence="4">Amino-acid biosynthesis.</text>
</comment>
<dbReference type="Gene3D" id="3.50.50.60">
    <property type="entry name" value="FAD/NAD(P)-binding domain"/>
    <property type="match status" value="2"/>
</dbReference>
<feature type="domain" description="4Fe-4S ferredoxin-type" evidence="5">
    <location>
        <begin position="37"/>
        <end position="68"/>
    </location>
</feature>
<evidence type="ECO:0000256" key="4">
    <source>
        <dbReference type="ARBA" id="ARBA00029440"/>
    </source>
</evidence>
<dbReference type="Pfam" id="PF14691">
    <property type="entry name" value="Fer4_20"/>
    <property type="match status" value="1"/>
</dbReference>
<reference evidence="6" key="1">
    <citation type="submission" date="2019-08" db="EMBL/GenBank/DDBJ databases">
        <authorList>
            <person name="Kucharzyk K."/>
            <person name="Murdoch R.W."/>
            <person name="Higgins S."/>
            <person name="Loffler F."/>
        </authorList>
    </citation>
    <scope>NUCLEOTIDE SEQUENCE</scope>
</reference>
<gene>
    <name evidence="6" type="primary">gltD_20</name>
    <name evidence="6" type="ORF">SDC9_67764</name>
</gene>
<evidence type="ECO:0000259" key="5">
    <source>
        <dbReference type="PROSITE" id="PS51379"/>
    </source>
</evidence>
<accession>A0A644XYK8</accession>
<dbReference type="InterPro" id="IPR017896">
    <property type="entry name" value="4Fe4S_Fe-S-bd"/>
</dbReference>
<dbReference type="SUPFAM" id="SSF51971">
    <property type="entry name" value="Nucleotide-binding domain"/>
    <property type="match status" value="2"/>
</dbReference>
<dbReference type="InterPro" id="IPR006005">
    <property type="entry name" value="Glut_synth_ssu1"/>
</dbReference>
<dbReference type="InterPro" id="IPR009051">
    <property type="entry name" value="Helical_ferredxn"/>
</dbReference>
<dbReference type="EC" id="1.4.1.13" evidence="6"/>
<dbReference type="PRINTS" id="PR00419">
    <property type="entry name" value="ADXRDTASE"/>
</dbReference>
<dbReference type="PANTHER" id="PTHR43100:SF1">
    <property type="entry name" value="GLUTAMATE SYNTHASE [NADPH] SMALL CHAIN"/>
    <property type="match status" value="1"/>
</dbReference>
<dbReference type="GO" id="GO:0016639">
    <property type="term" value="F:oxidoreductase activity, acting on the CH-NH2 group of donors, NAD or NADP as acceptor"/>
    <property type="evidence" value="ECO:0007669"/>
    <property type="project" value="InterPro"/>
</dbReference>
<evidence type="ECO:0000313" key="6">
    <source>
        <dbReference type="EMBL" id="MPM21320.1"/>
    </source>
</evidence>
<dbReference type="InterPro" id="IPR023753">
    <property type="entry name" value="FAD/NAD-binding_dom"/>
</dbReference>
<dbReference type="InterPro" id="IPR036188">
    <property type="entry name" value="FAD/NAD-bd_sf"/>
</dbReference>
<dbReference type="SUPFAM" id="SSF46548">
    <property type="entry name" value="alpha-helical ferredoxin"/>
    <property type="match status" value="1"/>
</dbReference>